<keyword evidence="4 9" id="KW-0812">Transmembrane</keyword>
<dbReference type="Proteomes" id="UP001516023">
    <property type="component" value="Unassembled WGS sequence"/>
</dbReference>
<evidence type="ECO:0008006" key="12">
    <source>
        <dbReference type="Google" id="ProtNLM"/>
    </source>
</evidence>
<keyword evidence="8" id="KW-0325">Glycoprotein</keyword>
<dbReference type="PANTHER" id="PTHR12137">
    <property type="entry name" value="CARBOHYDRATE SULFOTRANSFERASE"/>
    <property type="match status" value="1"/>
</dbReference>
<evidence type="ECO:0000256" key="2">
    <source>
        <dbReference type="ARBA" id="ARBA00006339"/>
    </source>
</evidence>
<keyword evidence="6" id="KW-0333">Golgi apparatus</keyword>
<name>A0ABD3QIE5_9STRA</name>
<dbReference type="EMBL" id="JABMIG020000034">
    <property type="protein sequence ID" value="KAL3800155.1"/>
    <property type="molecule type" value="Genomic_DNA"/>
</dbReference>
<dbReference type="GO" id="GO:0008146">
    <property type="term" value="F:sulfotransferase activity"/>
    <property type="evidence" value="ECO:0007669"/>
    <property type="project" value="UniProtKB-ARBA"/>
</dbReference>
<evidence type="ECO:0000256" key="4">
    <source>
        <dbReference type="ARBA" id="ARBA00022692"/>
    </source>
</evidence>
<comment type="caution">
    <text evidence="10">The sequence shown here is derived from an EMBL/GenBank/DDBJ whole genome shotgun (WGS) entry which is preliminary data.</text>
</comment>
<evidence type="ECO:0000256" key="7">
    <source>
        <dbReference type="ARBA" id="ARBA00023136"/>
    </source>
</evidence>
<dbReference type="InterPro" id="IPR005331">
    <property type="entry name" value="Sulfotransferase"/>
</dbReference>
<dbReference type="InterPro" id="IPR018011">
    <property type="entry name" value="Carb_sulfotrans_8-10"/>
</dbReference>
<keyword evidence="3" id="KW-0808">Transferase</keyword>
<reference evidence="10 11" key="1">
    <citation type="journal article" date="2020" name="G3 (Bethesda)">
        <title>Improved Reference Genome for Cyclotella cryptica CCMP332, a Model for Cell Wall Morphogenesis, Salinity Adaptation, and Lipid Production in Diatoms (Bacillariophyta).</title>
        <authorList>
            <person name="Roberts W.R."/>
            <person name="Downey K.M."/>
            <person name="Ruck E.C."/>
            <person name="Traller J.C."/>
            <person name="Alverson A.J."/>
        </authorList>
    </citation>
    <scope>NUCLEOTIDE SEQUENCE [LARGE SCALE GENOMIC DNA]</scope>
    <source>
        <strain evidence="10 11">CCMP332</strain>
    </source>
</reference>
<evidence type="ECO:0000256" key="8">
    <source>
        <dbReference type="ARBA" id="ARBA00023180"/>
    </source>
</evidence>
<dbReference type="PANTHER" id="PTHR12137:SF54">
    <property type="entry name" value="CARBOHYDRATE SULFOTRANSFERASE"/>
    <property type="match status" value="1"/>
</dbReference>
<comment type="subcellular location">
    <subcellularLocation>
        <location evidence="1">Golgi apparatus membrane</location>
        <topology evidence="1">Single-pass type II membrane protein</topology>
    </subcellularLocation>
</comment>
<organism evidence="10 11">
    <name type="scientific">Cyclotella cryptica</name>
    <dbReference type="NCBI Taxonomy" id="29204"/>
    <lineage>
        <taxon>Eukaryota</taxon>
        <taxon>Sar</taxon>
        <taxon>Stramenopiles</taxon>
        <taxon>Ochrophyta</taxon>
        <taxon>Bacillariophyta</taxon>
        <taxon>Coscinodiscophyceae</taxon>
        <taxon>Thalassiosirophycidae</taxon>
        <taxon>Stephanodiscales</taxon>
        <taxon>Stephanodiscaceae</taxon>
        <taxon>Cyclotella</taxon>
    </lineage>
</organism>
<dbReference type="Pfam" id="PF03567">
    <property type="entry name" value="Sulfotransfer_2"/>
    <property type="match status" value="1"/>
</dbReference>
<proteinExistence type="inferred from homology"/>
<keyword evidence="11" id="KW-1185">Reference proteome</keyword>
<protein>
    <recommendedName>
        <fullName evidence="12">Sulfotransferase</fullName>
    </recommendedName>
</protein>
<dbReference type="AlphaFoldDB" id="A0ABD3QIE5"/>
<evidence type="ECO:0000256" key="9">
    <source>
        <dbReference type="SAM" id="Phobius"/>
    </source>
</evidence>
<evidence type="ECO:0000256" key="1">
    <source>
        <dbReference type="ARBA" id="ARBA00004323"/>
    </source>
</evidence>
<comment type="similarity">
    <text evidence="2">Belongs to the sulfotransferase 2 family.</text>
</comment>
<accession>A0ABD3QIE5</accession>
<sequence length="480" mass="55288">MNYLQKEKKKKKKKETAHVDEARVPCAVRSFLNERRCILAKSTANTMGQLVFPGARRSISSTTLDLKRYLAIRYALLLVASLAFVSIQLHDLRHRVLLTITPTPPINALASDLTTVFSPLIANQDVPSSASSRPEDEADSIVRRAYERTYAKILPCSDDRSGEDCIMETRTLYKPPPTNDVDDDDSVEALNPALSIPWWFQTLLRDIPKSGIYGHWHYFNSASPPMQFCSIEKVGTTEWRKIFCMLNNDRNHATCKIQQERDDDDSHQCWTQCVHRRVEEGTLPPNAPKAVIVRDPLERLLSAYLNKCYDEYYRQNEEHCEPTEIFGDKYSETGMLSHVKDSDQQMFAAYLDIMPLKWNLHFIPQAFACDLYRNIKQYDFVGKMDGNFMMDLNRMANQFGGPLPDLLDSFFGYRNYTKSEINHVNVGSRRGHSTRAPNKVVRFYTPNSLRRALEYVSIDYVTLGLEVPEWAREMLRKDAI</sequence>
<keyword evidence="5 9" id="KW-1133">Transmembrane helix</keyword>
<feature type="transmembrane region" description="Helical" evidence="9">
    <location>
        <begin position="70"/>
        <end position="89"/>
    </location>
</feature>
<evidence type="ECO:0000256" key="6">
    <source>
        <dbReference type="ARBA" id="ARBA00023034"/>
    </source>
</evidence>
<evidence type="ECO:0000256" key="3">
    <source>
        <dbReference type="ARBA" id="ARBA00022679"/>
    </source>
</evidence>
<evidence type="ECO:0000256" key="5">
    <source>
        <dbReference type="ARBA" id="ARBA00022989"/>
    </source>
</evidence>
<gene>
    <name evidence="10" type="ORF">HJC23_001076</name>
</gene>
<evidence type="ECO:0000313" key="11">
    <source>
        <dbReference type="Proteomes" id="UP001516023"/>
    </source>
</evidence>
<dbReference type="GO" id="GO:0000139">
    <property type="term" value="C:Golgi membrane"/>
    <property type="evidence" value="ECO:0007669"/>
    <property type="project" value="UniProtKB-SubCell"/>
</dbReference>
<evidence type="ECO:0000313" key="10">
    <source>
        <dbReference type="EMBL" id="KAL3800155.1"/>
    </source>
</evidence>
<keyword evidence="7 9" id="KW-0472">Membrane</keyword>